<dbReference type="GO" id="GO:0043041">
    <property type="term" value="P:amino acid activation for nonribosomal peptide biosynthetic process"/>
    <property type="evidence" value="ECO:0007669"/>
    <property type="project" value="TreeGrafter"/>
</dbReference>
<dbReference type="InterPro" id="IPR001242">
    <property type="entry name" value="Condensation_dom"/>
</dbReference>
<dbReference type="GO" id="GO:0005737">
    <property type="term" value="C:cytoplasm"/>
    <property type="evidence" value="ECO:0007669"/>
    <property type="project" value="TreeGrafter"/>
</dbReference>
<feature type="domain" description="Carrier" evidence="4">
    <location>
        <begin position="946"/>
        <end position="1021"/>
    </location>
</feature>
<dbReference type="PANTHER" id="PTHR45527">
    <property type="entry name" value="NONRIBOSOMAL PEPTIDE SYNTHETASE"/>
    <property type="match status" value="1"/>
</dbReference>
<dbReference type="Pfam" id="PF00668">
    <property type="entry name" value="Condensation"/>
    <property type="match status" value="1"/>
</dbReference>
<name>A0A937KE97_9BACT</name>
<dbReference type="NCBIfam" id="TIGR01733">
    <property type="entry name" value="AA-adenyl-dom"/>
    <property type="match status" value="1"/>
</dbReference>
<dbReference type="Gene3D" id="2.30.38.10">
    <property type="entry name" value="Luciferase, Domain 3"/>
    <property type="match status" value="1"/>
</dbReference>
<dbReference type="InterPro" id="IPR023213">
    <property type="entry name" value="CAT-like_dom_sf"/>
</dbReference>
<comment type="cofactor">
    <cofactor evidence="1">
        <name>pantetheine 4'-phosphate</name>
        <dbReference type="ChEBI" id="CHEBI:47942"/>
    </cofactor>
</comment>
<sequence length="1031" mass="117459">MIKNRKPTLTQRLIWLDQSISSPHKYNIGGYVTLRGNLDLERFKAAIKKILISQEVYSAIFKKINGGVCYELGDASEDFALNVIDFSNDLSPEESALSVMKQDFATPFDVEGSYLFKFLFFRLSANRFIWYSKMHHLIADGWTFMLLLNEVASFYNSDDQPDHFRFRYSDYALKEENYHASDKFKQDQEFWENEFRTIPEGLFEKSLHNNKTGLPSKVFTMPVSEEVKNQLIQFSISHKVSLFHIVIGLFLVYFCRTRGKEAITFALPISNRSNRQYKNTAGAFMNLICLPLTPDLSQSMLDTISWVKKKVLRALKHQQYQFGNLVMDLGVGSHAPLYHLRVSYEHFEFSQKLGDVESKAFALGNKAENDPLSVYIRDYNDDGLDIKFVYNSEYLAEDDIRSASSGISVLIDELLTENARPCKEVQLIDHEEYLTIDRFCKGPVIEWNDDHFIPLWQKTVETYPNRLVVSTANHAFTYAEVNNQALKLASYLSESVKKESVVGLVLPRNEMMVIGMIGCMMSKVTYTPVEPGNPAQRSERFFKNIGCDLLIVSKATRVQVETVRSVNLEDIVAGQTEAPELPQVQYDPEDTCYILHTSGSTGNPKGVAVSHKAVGNYIQYFKSFFSLMPDDVVLQQASVSFDTSVEEIFPILITGGRVHILEERRDVQLMQKTIEEEKVTILSTTPLVLKMLGDKPDFSSLRTVISGGDVLQPDHFKGYLQNGVDVYNTYGPTEATVCCTYHKVVPAGSTIPIGRPVANTSVYILDKYMNWQPIGIEGDIYIGGVGLAKGYINNPDATRASFVENPFQPGTELYKTGDIGKLNSVGEIEYTGRSDDQLKIRGMRVDVNEITDAIKSYDSVEEVVIDHTHEAEKKALVCYYTLINKRSLDIEVLREFLELHLPEHMIPSYYIEVYDIPLTIQGKTDRRKLRKHYLKNTVAESGTRHQPSTKNEQLIKDIWEEFIHMKDISTTDNFFHIGGNSLVATMVLNKINEVLELDVSLNQFYSHPTIKGLAQFITQYEDQHFEYIDLD</sequence>
<dbReference type="InterPro" id="IPR006162">
    <property type="entry name" value="Ppantetheine_attach_site"/>
</dbReference>
<organism evidence="5 6">
    <name type="scientific">Fulvivirga marina</name>
    <dbReference type="NCBI Taxonomy" id="2494733"/>
    <lineage>
        <taxon>Bacteria</taxon>
        <taxon>Pseudomonadati</taxon>
        <taxon>Bacteroidota</taxon>
        <taxon>Cytophagia</taxon>
        <taxon>Cytophagales</taxon>
        <taxon>Fulvivirgaceae</taxon>
        <taxon>Fulvivirga</taxon>
    </lineage>
</organism>
<dbReference type="InterPro" id="IPR010071">
    <property type="entry name" value="AA_adenyl_dom"/>
</dbReference>
<proteinExistence type="predicted"/>
<dbReference type="PROSITE" id="PS00012">
    <property type="entry name" value="PHOSPHOPANTETHEINE"/>
    <property type="match status" value="1"/>
</dbReference>
<evidence type="ECO:0000259" key="4">
    <source>
        <dbReference type="PROSITE" id="PS50075"/>
    </source>
</evidence>
<protein>
    <submittedName>
        <fullName evidence="5">Amino acid adenylation domain-containing protein</fullName>
    </submittedName>
</protein>
<keyword evidence="3" id="KW-0597">Phosphoprotein</keyword>
<dbReference type="EMBL" id="JAEUGD010000066">
    <property type="protein sequence ID" value="MBL6449344.1"/>
    <property type="molecule type" value="Genomic_DNA"/>
</dbReference>
<dbReference type="CDD" id="cd05930">
    <property type="entry name" value="A_NRPS"/>
    <property type="match status" value="1"/>
</dbReference>
<dbReference type="Gene3D" id="3.30.559.10">
    <property type="entry name" value="Chloramphenicol acetyltransferase-like domain"/>
    <property type="match status" value="1"/>
</dbReference>
<dbReference type="SUPFAM" id="SSF47336">
    <property type="entry name" value="ACP-like"/>
    <property type="match status" value="1"/>
</dbReference>
<dbReference type="PROSITE" id="PS50075">
    <property type="entry name" value="CARRIER"/>
    <property type="match status" value="1"/>
</dbReference>
<comment type="caution">
    <text evidence="5">The sequence shown here is derived from an EMBL/GenBank/DDBJ whole genome shotgun (WGS) entry which is preliminary data.</text>
</comment>
<dbReference type="SMART" id="SM00823">
    <property type="entry name" value="PKS_PP"/>
    <property type="match status" value="1"/>
</dbReference>
<dbReference type="PROSITE" id="PS00455">
    <property type="entry name" value="AMP_BINDING"/>
    <property type="match status" value="1"/>
</dbReference>
<accession>A0A937KE97</accession>
<evidence type="ECO:0000313" key="5">
    <source>
        <dbReference type="EMBL" id="MBL6449344.1"/>
    </source>
</evidence>
<keyword evidence="6" id="KW-1185">Reference proteome</keyword>
<gene>
    <name evidence="5" type="ORF">JMN32_23740</name>
</gene>
<dbReference type="PANTHER" id="PTHR45527:SF1">
    <property type="entry name" value="FATTY ACID SYNTHASE"/>
    <property type="match status" value="1"/>
</dbReference>
<keyword evidence="2" id="KW-0596">Phosphopantetheine</keyword>
<dbReference type="Gene3D" id="3.30.559.30">
    <property type="entry name" value="Nonribosomal peptide synthetase, condensation domain"/>
    <property type="match status" value="1"/>
</dbReference>
<dbReference type="Gene3D" id="3.40.50.980">
    <property type="match status" value="2"/>
</dbReference>
<evidence type="ECO:0000256" key="3">
    <source>
        <dbReference type="ARBA" id="ARBA00022553"/>
    </source>
</evidence>
<evidence type="ECO:0000256" key="1">
    <source>
        <dbReference type="ARBA" id="ARBA00001957"/>
    </source>
</evidence>
<dbReference type="Proteomes" id="UP000614216">
    <property type="component" value="Unassembled WGS sequence"/>
</dbReference>
<dbReference type="InterPro" id="IPR020806">
    <property type="entry name" value="PKS_PP-bd"/>
</dbReference>
<dbReference type="GO" id="GO:0003824">
    <property type="term" value="F:catalytic activity"/>
    <property type="evidence" value="ECO:0007669"/>
    <property type="project" value="InterPro"/>
</dbReference>
<dbReference type="Gene3D" id="3.30.300.30">
    <property type="match status" value="1"/>
</dbReference>
<reference evidence="5" key="1">
    <citation type="submission" date="2021-01" db="EMBL/GenBank/DDBJ databases">
        <title>Fulvivirga kasyanovii gen. nov., sp nov., a novel member of the phylum Bacteroidetes isolated from seawater in a mussel farm.</title>
        <authorList>
            <person name="Zhao L.-H."/>
            <person name="Wang Z.-J."/>
        </authorList>
    </citation>
    <scope>NUCLEOTIDE SEQUENCE</scope>
    <source>
        <strain evidence="5">29W222</strain>
    </source>
</reference>
<dbReference type="InterPro" id="IPR020845">
    <property type="entry name" value="AMP-binding_CS"/>
</dbReference>
<dbReference type="SUPFAM" id="SSF52777">
    <property type="entry name" value="CoA-dependent acyltransferases"/>
    <property type="match status" value="2"/>
</dbReference>
<dbReference type="Pfam" id="PF00550">
    <property type="entry name" value="PP-binding"/>
    <property type="match status" value="1"/>
</dbReference>
<dbReference type="SUPFAM" id="SSF56801">
    <property type="entry name" value="Acetyl-CoA synthetase-like"/>
    <property type="match status" value="1"/>
</dbReference>
<dbReference type="InterPro" id="IPR045851">
    <property type="entry name" value="AMP-bd_C_sf"/>
</dbReference>
<dbReference type="AlphaFoldDB" id="A0A937KE97"/>
<dbReference type="InterPro" id="IPR036736">
    <property type="entry name" value="ACP-like_sf"/>
</dbReference>
<evidence type="ECO:0000313" key="6">
    <source>
        <dbReference type="Proteomes" id="UP000614216"/>
    </source>
</evidence>
<dbReference type="InterPro" id="IPR009081">
    <property type="entry name" value="PP-bd_ACP"/>
</dbReference>
<dbReference type="InterPro" id="IPR000873">
    <property type="entry name" value="AMP-dep_synth/lig_dom"/>
</dbReference>
<dbReference type="Pfam" id="PF00501">
    <property type="entry name" value="AMP-binding"/>
    <property type="match status" value="1"/>
</dbReference>
<evidence type="ECO:0000256" key="2">
    <source>
        <dbReference type="ARBA" id="ARBA00022450"/>
    </source>
</evidence>
<dbReference type="RefSeq" id="WP_202858873.1">
    <property type="nucleotide sequence ID" value="NZ_JAEUGD010000066.1"/>
</dbReference>
<dbReference type="GO" id="GO:0031177">
    <property type="term" value="F:phosphopantetheine binding"/>
    <property type="evidence" value="ECO:0007669"/>
    <property type="project" value="InterPro"/>
</dbReference>
<dbReference type="Gene3D" id="1.10.1200.10">
    <property type="entry name" value="ACP-like"/>
    <property type="match status" value="1"/>
</dbReference>
<dbReference type="GO" id="GO:0044550">
    <property type="term" value="P:secondary metabolite biosynthetic process"/>
    <property type="evidence" value="ECO:0007669"/>
    <property type="project" value="TreeGrafter"/>
</dbReference>